<protein>
    <submittedName>
        <fullName evidence="3">Uncharacterized protein</fullName>
    </submittedName>
</protein>
<dbReference type="Pfam" id="PF14330">
    <property type="entry name" value="DUF4387"/>
    <property type="match status" value="1"/>
</dbReference>
<feature type="domain" description="Acyclic terpene utilisation N-terminal" evidence="1">
    <location>
        <begin position="81"/>
        <end position="424"/>
    </location>
</feature>
<dbReference type="InterPro" id="IPR025496">
    <property type="entry name" value="DUF4387"/>
</dbReference>
<keyword evidence="4" id="KW-1185">Reference proteome</keyword>
<dbReference type="Pfam" id="PF07287">
    <property type="entry name" value="AtuA"/>
    <property type="match status" value="1"/>
</dbReference>
<dbReference type="EMBL" id="LFZN01000082">
    <property type="protein sequence ID" value="KXS99955.1"/>
    <property type="molecule type" value="Genomic_DNA"/>
</dbReference>
<dbReference type="Proteomes" id="UP000070133">
    <property type="component" value="Unassembled WGS sequence"/>
</dbReference>
<proteinExistence type="predicted"/>
<gene>
    <name evidence="3" type="ORF">AC578_792</name>
</gene>
<evidence type="ECO:0000313" key="4">
    <source>
        <dbReference type="Proteomes" id="UP000070133"/>
    </source>
</evidence>
<feature type="domain" description="DUF4387" evidence="2">
    <location>
        <begin position="515"/>
        <end position="612"/>
    </location>
</feature>
<evidence type="ECO:0000259" key="2">
    <source>
        <dbReference type="Pfam" id="PF14330"/>
    </source>
</evidence>
<comment type="caution">
    <text evidence="3">The sequence shown here is derived from an EMBL/GenBank/DDBJ whole genome shotgun (WGS) entry which is preliminary data.</text>
</comment>
<accession>A0A139HC00</accession>
<evidence type="ECO:0000259" key="1">
    <source>
        <dbReference type="Pfam" id="PF07287"/>
    </source>
</evidence>
<dbReference type="AlphaFoldDB" id="A0A139HC00"/>
<dbReference type="OrthoDB" id="5863171at2759"/>
<sequence length="632" mass="68775">MPRPPVVLTIPRFLPEKIMPDFQPFKIFTPNGILGYGYNEHEFWSVIDDAQPPAAIIVDAGSTDPGPYLLGSGKTLCSRESYLRDLTPILEACATRNIKFLVSSAGGAGTNDQVDFTTDIIAEIATAHQWHFRIAAIKFEEHRDTILQSLRAGHIQSCSSAPPLREVDVKNACGVVAQMGPEPFMKALADPSVDIIVAARSYDPAPFIAFCMHRGVQEATAWHVGKIIECGALCAVPKGRSIVATMYEDCFDLTPTESSQRCTPVSVAAHTLYEKSRPDQLPGPGGVLHLDACTYEALPDGRTVRVRGSRFSTSEHYEIKLEGVEHIGYRTVYVGGIRDPILIGNIDAFLVSVKAFTTEAFPHMKEPGGPQITFHLYGKNAVMGAWETESHEVHEIGVLAEVTAATQHTADAVASYSRTMLLHGSYEGQLATGGNIAFPLTPLETSIGPVFKFTLYHLMKVSDPLTFFPANILEVGAAAVADTPPPVRRPVMPLKQLKVVKDVVAAPLLPGPISIQDLAKVVRSKNAGPFEITLDILFASRQAFERAKQADVLTTSTIRKLYKLQSADDIVVLMFFEPALAWKCTFKRPWPQGSIGERDTFGAQLHAPLLSIMVQDSDTVGPLPSPPLSESP</sequence>
<dbReference type="InterPro" id="IPR010839">
    <property type="entry name" value="AtuA_N"/>
</dbReference>
<evidence type="ECO:0000313" key="3">
    <source>
        <dbReference type="EMBL" id="KXS99955.1"/>
    </source>
</evidence>
<reference evidence="3 4" key="1">
    <citation type="submission" date="2015-07" db="EMBL/GenBank/DDBJ databases">
        <title>Comparative genomics of the Sigatoka disease complex on banana suggests a link between parallel evolutionary changes in Pseudocercospora fijiensis and Pseudocercospora eumusae and increased virulence on the banana host.</title>
        <authorList>
            <person name="Chang T.-C."/>
            <person name="Salvucci A."/>
            <person name="Crous P.W."/>
            <person name="Stergiopoulos I."/>
        </authorList>
    </citation>
    <scope>NUCLEOTIDE SEQUENCE [LARGE SCALE GENOMIC DNA]</scope>
    <source>
        <strain evidence="3 4">CBS 114824</strain>
    </source>
</reference>
<name>A0A139HC00_9PEZI</name>
<dbReference type="STRING" id="321146.A0A139HC00"/>
<organism evidence="3 4">
    <name type="scientific">Pseudocercospora eumusae</name>
    <dbReference type="NCBI Taxonomy" id="321146"/>
    <lineage>
        <taxon>Eukaryota</taxon>
        <taxon>Fungi</taxon>
        <taxon>Dikarya</taxon>
        <taxon>Ascomycota</taxon>
        <taxon>Pezizomycotina</taxon>
        <taxon>Dothideomycetes</taxon>
        <taxon>Dothideomycetidae</taxon>
        <taxon>Mycosphaerellales</taxon>
        <taxon>Mycosphaerellaceae</taxon>
        <taxon>Pseudocercospora</taxon>
    </lineage>
</organism>